<feature type="compositionally biased region" description="Acidic residues" evidence="1">
    <location>
        <begin position="10"/>
        <end position="21"/>
    </location>
</feature>
<proteinExistence type="predicted"/>
<sequence>MLKDNVDSDDKGEDSQEEDDLAQGFAKDDDIELEDNDVNDLSGEDEGHPYTSDSCKLSLSKFRATAQKLKKSPNSRLLVVQLCRNHECAKPHSIHPDVRTRSKSTYIQLKGIVRCLEAICDWQKDKRHGPAQEYHTNQNNLDLARREPTGVQALHGCLAGSHACTPHARLLKACKWRAACGEGRAASARLFKAACSGCTPFLLGGCTPFLLGGCTPFLLGVRTPFGRAAIKPPTEWINEAIRITREMWETYYKRQPPAPTRNQPPNP</sequence>
<evidence type="ECO:0000313" key="2">
    <source>
        <dbReference type="EMBL" id="PLW22278.1"/>
    </source>
</evidence>
<dbReference type="EMBL" id="PGCI01000669">
    <property type="protein sequence ID" value="PLW22278.1"/>
    <property type="molecule type" value="Genomic_DNA"/>
</dbReference>
<accession>A0A2N5TA23</accession>
<evidence type="ECO:0000313" key="3">
    <source>
        <dbReference type="Proteomes" id="UP000235392"/>
    </source>
</evidence>
<comment type="caution">
    <text evidence="2">The sequence shown here is derived from an EMBL/GenBank/DDBJ whole genome shotgun (WGS) entry which is preliminary data.</text>
</comment>
<feature type="region of interest" description="Disordered" evidence="1">
    <location>
        <begin position="1"/>
        <end position="53"/>
    </location>
</feature>
<gene>
    <name evidence="2" type="ORF">PCASD_17003</name>
</gene>
<feature type="compositionally biased region" description="Acidic residues" evidence="1">
    <location>
        <begin position="29"/>
        <end position="44"/>
    </location>
</feature>
<evidence type="ECO:0000256" key="1">
    <source>
        <dbReference type="SAM" id="MobiDB-lite"/>
    </source>
</evidence>
<protein>
    <submittedName>
        <fullName evidence="2">Uncharacterized protein</fullName>
    </submittedName>
</protein>
<organism evidence="2 3">
    <name type="scientific">Puccinia coronata f. sp. avenae</name>
    <dbReference type="NCBI Taxonomy" id="200324"/>
    <lineage>
        <taxon>Eukaryota</taxon>
        <taxon>Fungi</taxon>
        <taxon>Dikarya</taxon>
        <taxon>Basidiomycota</taxon>
        <taxon>Pucciniomycotina</taxon>
        <taxon>Pucciniomycetes</taxon>
        <taxon>Pucciniales</taxon>
        <taxon>Pucciniaceae</taxon>
        <taxon>Puccinia</taxon>
    </lineage>
</organism>
<dbReference type="AlphaFoldDB" id="A0A2N5TA23"/>
<name>A0A2N5TA23_9BASI</name>
<reference evidence="2 3" key="1">
    <citation type="submission" date="2017-11" db="EMBL/GenBank/DDBJ databases">
        <title>De novo assembly and phasing of dikaryotic genomes from two isolates of Puccinia coronata f. sp. avenae, the causal agent of oat crown rust.</title>
        <authorList>
            <person name="Miller M.E."/>
            <person name="Zhang Y."/>
            <person name="Omidvar V."/>
            <person name="Sperschneider J."/>
            <person name="Schwessinger B."/>
            <person name="Raley C."/>
            <person name="Palmer J.M."/>
            <person name="Garnica D."/>
            <person name="Upadhyaya N."/>
            <person name="Rathjen J."/>
            <person name="Taylor J.M."/>
            <person name="Park R.F."/>
            <person name="Dodds P.N."/>
            <person name="Hirsch C.D."/>
            <person name="Kianian S.F."/>
            <person name="Figueroa M."/>
        </authorList>
    </citation>
    <scope>NUCLEOTIDE SEQUENCE [LARGE SCALE GENOMIC DNA]</scope>
    <source>
        <strain evidence="2">12SD80</strain>
    </source>
</reference>
<dbReference type="Proteomes" id="UP000235392">
    <property type="component" value="Unassembled WGS sequence"/>
</dbReference>